<dbReference type="AlphaFoldDB" id="A0A645D7X7"/>
<dbReference type="Gene3D" id="3.30.70.260">
    <property type="match status" value="1"/>
</dbReference>
<evidence type="ECO:0008006" key="2">
    <source>
        <dbReference type="Google" id="ProtNLM"/>
    </source>
</evidence>
<name>A0A645D7X7_9ZZZZ</name>
<evidence type="ECO:0000313" key="1">
    <source>
        <dbReference type="EMBL" id="MPM85454.1"/>
    </source>
</evidence>
<dbReference type="EMBL" id="VSSQ01033755">
    <property type="protein sequence ID" value="MPM85454.1"/>
    <property type="molecule type" value="Genomic_DNA"/>
</dbReference>
<organism evidence="1">
    <name type="scientific">bioreactor metagenome</name>
    <dbReference type="NCBI Taxonomy" id="1076179"/>
    <lineage>
        <taxon>unclassified sequences</taxon>
        <taxon>metagenomes</taxon>
        <taxon>ecological metagenomes</taxon>
    </lineage>
</organism>
<reference evidence="1" key="1">
    <citation type="submission" date="2019-08" db="EMBL/GenBank/DDBJ databases">
        <authorList>
            <person name="Kucharzyk K."/>
            <person name="Murdoch R.W."/>
            <person name="Higgins S."/>
            <person name="Loffler F."/>
        </authorList>
    </citation>
    <scope>NUCLEOTIDE SEQUENCE</scope>
</reference>
<gene>
    <name evidence="1" type="ORF">SDC9_132535</name>
</gene>
<accession>A0A645D7X7</accession>
<comment type="caution">
    <text evidence="1">The sequence shown here is derived from an EMBL/GenBank/DDBJ whole genome shotgun (WGS) entry which is preliminary data.</text>
</comment>
<protein>
    <recommendedName>
        <fullName evidence="2">ACT domain-containing protein</fullName>
    </recommendedName>
</protein>
<proteinExistence type="predicted"/>
<sequence length="44" mass="5093">MEVSRADRGQTALMVIETDERVAAEVIERMNRQNNIYKIITLDV</sequence>